<dbReference type="PANTHER" id="PTHR40980:SF3">
    <property type="entry name" value="TONB-DEPENDENT RECEPTOR-LIKE BETA-BARREL DOMAIN-CONTAINING PROTEIN"/>
    <property type="match status" value="1"/>
</dbReference>
<dbReference type="InterPro" id="IPR036942">
    <property type="entry name" value="Beta-barrel_TonB_sf"/>
</dbReference>
<dbReference type="NCBIfam" id="TIGR01782">
    <property type="entry name" value="TonB-Xanth-Caul"/>
    <property type="match status" value="1"/>
</dbReference>
<dbReference type="InterPro" id="IPR012910">
    <property type="entry name" value="Plug_dom"/>
</dbReference>
<protein>
    <submittedName>
        <fullName evidence="8">TonB-dependent receptor</fullName>
    </submittedName>
</protein>
<comment type="caution">
    <text evidence="8">The sequence shown here is derived from an EMBL/GenBank/DDBJ whole genome shotgun (WGS) entry which is preliminary data.</text>
</comment>
<evidence type="ECO:0000256" key="3">
    <source>
        <dbReference type="ARBA" id="ARBA00023237"/>
    </source>
</evidence>
<dbReference type="Proteomes" id="UP001521137">
    <property type="component" value="Unassembled WGS sequence"/>
</dbReference>
<comment type="subcellular location">
    <subcellularLocation>
        <location evidence="1 4">Cell outer membrane</location>
    </subcellularLocation>
</comment>
<dbReference type="InterPro" id="IPR037066">
    <property type="entry name" value="Plug_dom_sf"/>
</dbReference>
<sequence>MSFHSKKFNRSLLSASIAASISASIVLSGDVLAQQNESTNQAEPNDEVIIVRGIRGSLIQSIANKRFAGSVVDSISAVDIGKLPDATIADSLQRITGIQITRSGGEGALVNIRGNGNVTTTLNGEQMLSAGNVTTITPDFADIPSTMVSGLDVYKSSQARNVVSGLAGTIDLKTNRPFLLEDGWTALGKAEAQRGSLGKETDGALSAFVGYNQDSDYGFTLNVSQSSSYLADYTNGSQGGEPGQYGGWSFNASETSNFVQDNVDVNGDGDFNDVYYGFQGHQASNRFIERDRTGVNTSLQIQLTDSLKLTGDVFYTKLEEYQYFAGIVASQAWQGVTGWYTPTETTEYPNITSSDGVFTTNEGNYYTIQAADYQARAVKTHTQTWAIDKEALNTNLELAFDNGGNFTGKVRWVHGEAVNDMSRSVIDSFITSGSQIGDTYHGPGTEFISDANPWGYAGLPATLPDGTAVDAYTQIPIQISYAGGTQNWAFPSMDFTESDGSITTEQFGSNMNRYSNKSSNLYGEYSNADLDILRFDGSYILELDALDMFTSVDFGARIGKREVSKDGWYGGVARTNQYGDAFLARWKDVATQAPLTLESYIEPMSFTELDGKGMITGISDFHGTTGLGTLYFIDPKAMKDPIAWHNEIYGTNVLVPDAANVYNVREETQSLYFQANLEGDIAGMTYTGNVGFRYIKTEFDIIQSEGLQGTVANFNGQDFLIGPGILQPDGNKINTINDYSDFLPAINFALNLDDEQILRFSYTETVSTHNTDSLAGGLTVNRVKNCGITNAQGEEVFCATGGGQDGNPNLQPNRNDNAEISYEWYFSETGMFNLGVFIGRGNTEFRTSLIERDDIVDSDGVVRGYNLSTDSFTGTVPIQTTETFDISGDWSDPGVEIGYQQGLDFLDGWASGFGITANYTYSPSNSNDMDFYGQSLPGIGNSKHQTNLALWYEKDGLQARIAHNYRSEMFNGVKYEGAYRFAYWTQATSYVDASVSYDVNEMVTISMQGTNLTEEYQENYHQWQSNIDSRVYAERRLTLGVQVKL</sequence>
<organism evidence="8 9">
    <name type="scientific">Paraglaciecola algarum</name>
    <dbReference type="NCBI Taxonomy" id="3050085"/>
    <lineage>
        <taxon>Bacteria</taxon>
        <taxon>Pseudomonadati</taxon>
        <taxon>Pseudomonadota</taxon>
        <taxon>Gammaproteobacteria</taxon>
        <taxon>Alteromonadales</taxon>
        <taxon>Alteromonadaceae</taxon>
        <taxon>Paraglaciecola</taxon>
    </lineage>
</organism>
<evidence type="ECO:0000313" key="8">
    <source>
        <dbReference type="EMBL" id="MCF2949438.1"/>
    </source>
</evidence>
<proteinExistence type="inferred from homology"/>
<comment type="similarity">
    <text evidence="4">Belongs to the TonB-dependent receptor family.</text>
</comment>
<evidence type="ECO:0000256" key="4">
    <source>
        <dbReference type="RuleBase" id="RU003357"/>
    </source>
</evidence>
<feature type="domain" description="TonB-dependent receptor plug" evidence="7">
    <location>
        <begin position="68"/>
        <end position="161"/>
    </location>
</feature>
<dbReference type="EMBL" id="JAKGAS010000008">
    <property type="protein sequence ID" value="MCF2949438.1"/>
    <property type="molecule type" value="Genomic_DNA"/>
</dbReference>
<evidence type="ECO:0000256" key="2">
    <source>
        <dbReference type="ARBA" id="ARBA00023136"/>
    </source>
</evidence>
<keyword evidence="2 4" id="KW-0472">Membrane</keyword>
<dbReference type="Pfam" id="PF00593">
    <property type="entry name" value="TonB_dep_Rec_b-barrel"/>
    <property type="match status" value="1"/>
</dbReference>
<evidence type="ECO:0000256" key="5">
    <source>
        <dbReference type="SAM" id="SignalP"/>
    </source>
</evidence>
<dbReference type="SUPFAM" id="SSF56935">
    <property type="entry name" value="Porins"/>
    <property type="match status" value="1"/>
</dbReference>
<reference evidence="8 9" key="1">
    <citation type="submission" date="2022-01" db="EMBL/GenBank/DDBJ databases">
        <title>Paraglaciecola sp. G1-23.</title>
        <authorList>
            <person name="Jin M.S."/>
            <person name="Han D.M."/>
            <person name="Kim H.M."/>
            <person name="Jeon C.O."/>
        </authorList>
    </citation>
    <scope>NUCLEOTIDE SEQUENCE [LARGE SCALE GENOMIC DNA]</scope>
    <source>
        <strain evidence="8 9">G1-23</strain>
    </source>
</reference>
<evidence type="ECO:0000259" key="6">
    <source>
        <dbReference type="Pfam" id="PF00593"/>
    </source>
</evidence>
<dbReference type="Pfam" id="PF07715">
    <property type="entry name" value="Plug"/>
    <property type="match status" value="1"/>
</dbReference>
<feature type="chain" id="PRO_5046899434" evidence="5">
    <location>
        <begin position="34"/>
        <end position="1045"/>
    </location>
</feature>
<keyword evidence="5" id="KW-0732">Signal</keyword>
<evidence type="ECO:0000256" key="1">
    <source>
        <dbReference type="ARBA" id="ARBA00004442"/>
    </source>
</evidence>
<dbReference type="PANTHER" id="PTHR40980">
    <property type="entry name" value="PLUG DOMAIN-CONTAINING PROTEIN"/>
    <property type="match status" value="1"/>
</dbReference>
<dbReference type="RefSeq" id="WP_235313538.1">
    <property type="nucleotide sequence ID" value="NZ_JAKGAS010000008.1"/>
</dbReference>
<dbReference type="Gene3D" id="2.40.170.20">
    <property type="entry name" value="TonB-dependent receptor, beta-barrel domain"/>
    <property type="match status" value="1"/>
</dbReference>
<keyword evidence="8" id="KW-0675">Receptor</keyword>
<gene>
    <name evidence="8" type="ORF">L0668_15065</name>
</gene>
<name>A0ABS9D932_9ALTE</name>
<evidence type="ECO:0000259" key="7">
    <source>
        <dbReference type="Pfam" id="PF07715"/>
    </source>
</evidence>
<dbReference type="InterPro" id="IPR010104">
    <property type="entry name" value="TonB_rcpt_bac"/>
</dbReference>
<keyword evidence="3" id="KW-0998">Cell outer membrane</keyword>
<dbReference type="Gene3D" id="2.170.130.10">
    <property type="entry name" value="TonB-dependent receptor, plug domain"/>
    <property type="match status" value="1"/>
</dbReference>
<feature type="signal peptide" evidence="5">
    <location>
        <begin position="1"/>
        <end position="33"/>
    </location>
</feature>
<dbReference type="InterPro" id="IPR000531">
    <property type="entry name" value="Beta-barrel_TonB"/>
</dbReference>
<keyword evidence="9" id="KW-1185">Reference proteome</keyword>
<evidence type="ECO:0000313" key="9">
    <source>
        <dbReference type="Proteomes" id="UP001521137"/>
    </source>
</evidence>
<keyword evidence="4" id="KW-0798">TonB box</keyword>
<accession>A0ABS9D932</accession>
<feature type="domain" description="TonB-dependent receptor-like beta-barrel" evidence="6">
    <location>
        <begin position="470"/>
        <end position="1012"/>
    </location>
</feature>